<proteinExistence type="predicted"/>
<keyword evidence="2" id="KW-0472">Membrane</keyword>
<dbReference type="WBParaSite" id="scaffold10106_cov173.g14522">
    <property type="protein sequence ID" value="scaffold10106_cov173.g14522"/>
    <property type="gene ID" value="scaffold10106_cov173.g14522"/>
</dbReference>
<evidence type="ECO:0000313" key="3">
    <source>
        <dbReference type="Proteomes" id="UP000887561"/>
    </source>
</evidence>
<feature type="region of interest" description="Disordered" evidence="1">
    <location>
        <begin position="318"/>
        <end position="380"/>
    </location>
</feature>
<feature type="transmembrane region" description="Helical" evidence="2">
    <location>
        <begin position="6"/>
        <end position="23"/>
    </location>
</feature>
<sequence>MYFNTFSMTFIVLIFVGFAPPLVKGMRNAPRIMQTGQPQQVHANPPTFSLTELSFLMKILDSTEARGISNAFNALEGLLNANNIVLEGLLAYEGILALRSAGLPGNAPIGGQGLLPKIHEVLDYFTQVLTNHEDSVKDHYYTRLTRNGKLRFLNKRIEDYRQIVGGIEFIEAYDLAIGEFGEDRNLNNIPASLRNIRYWKSGYRSSKRRVGVDRWVTGSSRQITREEFEAFEPFRIQGRRPNTYNLYQLLYSRYVYELREEDLQNRLKQYYINGRLIDLISNHALVYNHELTALQEFRTLRIPPQVREVLYIPYNPPATPAVGQTGEAGSSGEAESSSGRRRSREDDGNGGNGGNGQRVAQRGRRNRGTRGNGGGNGGDN</sequence>
<keyword evidence="3" id="KW-1185">Reference proteome</keyword>
<reference evidence="4" key="1">
    <citation type="submission" date="2022-11" db="UniProtKB">
        <authorList>
            <consortium name="WormBaseParasite"/>
        </authorList>
    </citation>
    <scope>IDENTIFICATION</scope>
</reference>
<feature type="compositionally biased region" description="Gly residues" evidence="1">
    <location>
        <begin position="370"/>
        <end position="380"/>
    </location>
</feature>
<keyword evidence="2" id="KW-1133">Transmembrane helix</keyword>
<dbReference type="AlphaFoldDB" id="A0A915LBH1"/>
<evidence type="ECO:0000256" key="2">
    <source>
        <dbReference type="SAM" id="Phobius"/>
    </source>
</evidence>
<dbReference type="Proteomes" id="UP000887561">
    <property type="component" value="Unplaced"/>
</dbReference>
<evidence type="ECO:0000313" key="4">
    <source>
        <dbReference type="WBParaSite" id="scaffold10106_cov173.g14522"/>
    </source>
</evidence>
<keyword evidence="2" id="KW-0812">Transmembrane</keyword>
<name>A0A915LBH1_MELJA</name>
<accession>A0A915LBH1</accession>
<evidence type="ECO:0000256" key="1">
    <source>
        <dbReference type="SAM" id="MobiDB-lite"/>
    </source>
</evidence>
<feature type="compositionally biased region" description="Low complexity" evidence="1">
    <location>
        <begin position="323"/>
        <end position="337"/>
    </location>
</feature>
<organism evidence="3 4">
    <name type="scientific">Meloidogyne javanica</name>
    <name type="common">Root-knot nematode worm</name>
    <dbReference type="NCBI Taxonomy" id="6303"/>
    <lineage>
        <taxon>Eukaryota</taxon>
        <taxon>Metazoa</taxon>
        <taxon>Ecdysozoa</taxon>
        <taxon>Nematoda</taxon>
        <taxon>Chromadorea</taxon>
        <taxon>Rhabditida</taxon>
        <taxon>Tylenchina</taxon>
        <taxon>Tylenchomorpha</taxon>
        <taxon>Tylenchoidea</taxon>
        <taxon>Meloidogynidae</taxon>
        <taxon>Meloidogyninae</taxon>
        <taxon>Meloidogyne</taxon>
        <taxon>Meloidogyne incognita group</taxon>
    </lineage>
</organism>
<protein>
    <submittedName>
        <fullName evidence="4">Uncharacterized protein</fullName>
    </submittedName>
</protein>